<accession>A0A1E3U4P8</accession>
<dbReference type="RefSeq" id="WP_069432608.1">
    <property type="nucleotide sequence ID" value="NZ_JAWZLE010000136.1"/>
</dbReference>
<dbReference type="GO" id="GO:0003677">
    <property type="term" value="F:DNA binding"/>
    <property type="evidence" value="ECO:0007669"/>
    <property type="project" value="InterPro"/>
</dbReference>
<dbReference type="Pfam" id="PF02371">
    <property type="entry name" value="Transposase_20"/>
    <property type="match status" value="1"/>
</dbReference>
<dbReference type="Pfam" id="PF01548">
    <property type="entry name" value="DEDD_Tnp_IS110"/>
    <property type="match status" value="1"/>
</dbReference>
<sequence>MKVTYQTCCGVDVHKSFLVATIVKTTGGIEPSYQKKRFSTFNNSILEFKQWLLDNHCHDVCMESTGKYWVPVFNLLEDKINVVIANPKWVKAVKGNKDDTKDSKWIGDLFRLGLVKGSYIPCKKVRILREYTRYRYKLVSCRSSEKNRYQNALTVCNVALDSIVSDIFGKSSTSIIDYLLEQSGTSINHEEIASKLLRSLKSKEDAVIESVEGYQMTDAQKYRMRLVRAHMDYITAEINDVDKMIENMISSNPDFENAVQFLCTIPGVKRDSAITIISEIGTDMSQFSSSKRLCCWAGLTPGSNESAGKKKSVRITRAGVYLKPALVQCAHAAVKSDKSPYYKKKYESLVKRRGKKRAIIAIARMILTAIYQMLSTGEQWNPSDLYKIDMPVALVEKQKAKAIKQAKKLLQREGLLPPDEPLAS</sequence>
<dbReference type="PANTHER" id="PTHR33055">
    <property type="entry name" value="TRANSPOSASE FOR INSERTION SEQUENCE ELEMENT IS1111A"/>
    <property type="match status" value="1"/>
</dbReference>
<feature type="domain" description="Transposase IS116/IS110/IS902 C-terminal" evidence="2">
    <location>
        <begin position="260"/>
        <end position="346"/>
    </location>
</feature>
<dbReference type="NCBIfam" id="NF033542">
    <property type="entry name" value="transpos_IS110"/>
    <property type="match status" value="1"/>
</dbReference>
<organism evidence="3 4">
    <name type="scientific">Eisenbergiella tayi</name>
    <dbReference type="NCBI Taxonomy" id="1432052"/>
    <lineage>
        <taxon>Bacteria</taxon>
        <taxon>Bacillati</taxon>
        <taxon>Bacillota</taxon>
        <taxon>Clostridia</taxon>
        <taxon>Lachnospirales</taxon>
        <taxon>Lachnospiraceae</taxon>
        <taxon>Eisenbergiella</taxon>
    </lineage>
</organism>
<feature type="domain" description="Transposase IS110-like N-terminal" evidence="1">
    <location>
        <begin position="9"/>
        <end position="155"/>
    </location>
</feature>
<protein>
    <submittedName>
        <fullName evidence="3">IS110 family transposase</fullName>
    </submittedName>
</protein>
<evidence type="ECO:0000313" key="3">
    <source>
        <dbReference type="EMBL" id="ODR28126.1"/>
    </source>
</evidence>
<dbReference type="InterPro" id="IPR002525">
    <property type="entry name" value="Transp_IS110-like_N"/>
</dbReference>
<name>A0A1E3U4P8_9FIRM</name>
<dbReference type="Proteomes" id="UP000094271">
    <property type="component" value="Unassembled WGS sequence"/>
</dbReference>
<evidence type="ECO:0000313" key="4">
    <source>
        <dbReference type="Proteomes" id="UP000094271"/>
    </source>
</evidence>
<evidence type="ECO:0000259" key="1">
    <source>
        <dbReference type="Pfam" id="PF01548"/>
    </source>
</evidence>
<dbReference type="InterPro" id="IPR047650">
    <property type="entry name" value="Transpos_IS110"/>
</dbReference>
<dbReference type="PANTHER" id="PTHR33055:SF13">
    <property type="entry name" value="TRANSPOSASE"/>
    <property type="match status" value="1"/>
</dbReference>
<evidence type="ECO:0000259" key="2">
    <source>
        <dbReference type="Pfam" id="PF02371"/>
    </source>
</evidence>
<dbReference type="EMBL" id="MEHA01000080">
    <property type="protein sequence ID" value="ODR28126.1"/>
    <property type="molecule type" value="Genomic_DNA"/>
</dbReference>
<dbReference type="GO" id="GO:0006313">
    <property type="term" value="P:DNA transposition"/>
    <property type="evidence" value="ECO:0007669"/>
    <property type="project" value="InterPro"/>
</dbReference>
<dbReference type="OrthoDB" id="9815354at2"/>
<proteinExistence type="predicted"/>
<dbReference type="InterPro" id="IPR003346">
    <property type="entry name" value="Transposase_20"/>
</dbReference>
<dbReference type="GO" id="GO:0004803">
    <property type="term" value="F:transposase activity"/>
    <property type="evidence" value="ECO:0007669"/>
    <property type="project" value="InterPro"/>
</dbReference>
<comment type="caution">
    <text evidence="3">The sequence shown here is derived from an EMBL/GenBank/DDBJ whole genome shotgun (WGS) entry which is preliminary data.</text>
</comment>
<reference evidence="3 4" key="1">
    <citation type="submission" date="2016-08" db="EMBL/GenBank/DDBJ databases">
        <authorList>
            <person name="Seilhamer J.J."/>
        </authorList>
    </citation>
    <scope>NUCLEOTIDE SEQUENCE [LARGE SCALE GENOMIC DNA]</scope>
    <source>
        <strain evidence="3 4">NML150140-1</strain>
    </source>
</reference>
<gene>
    <name evidence="3" type="ORF">BEI59_37295</name>
</gene>
<dbReference type="AlphaFoldDB" id="A0A1E3U4P8"/>